<name>A0ABQ5HEI2_9ASTR</name>
<dbReference type="EMBL" id="BQNB010019533">
    <property type="protein sequence ID" value="GJT86285.1"/>
    <property type="molecule type" value="Genomic_DNA"/>
</dbReference>
<dbReference type="PANTHER" id="PTHR48044:SF49">
    <property type="entry name" value="TRANS-ZEATIN O-BETA-D-GLUCOSYLTRANSFERASE"/>
    <property type="match status" value="1"/>
</dbReference>
<dbReference type="Proteomes" id="UP001151760">
    <property type="component" value="Unassembled WGS sequence"/>
</dbReference>
<protein>
    <submittedName>
        <fullName evidence="1">Uncharacterized protein</fullName>
    </submittedName>
</protein>
<dbReference type="Gene3D" id="3.40.50.2000">
    <property type="entry name" value="Glycogen Phosphorylase B"/>
    <property type="match status" value="2"/>
</dbReference>
<reference evidence="1" key="2">
    <citation type="submission" date="2022-01" db="EMBL/GenBank/DDBJ databases">
        <authorList>
            <person name="Yamashiro T."/>
            <person name="Shiraishi A."/>
            <person name="Satake H."/>
            <person name="Nakayama K."/>
        </authorList>
    </citation>
    <scope>NUCLEOTIDE SEQUENCE</scope>
</reference>
<gene>
    <name evidence="1" type="ORF">Tco_1068002</name>
</gene>
<accession>A0ABQ5HEI2</accession>
<organism evidence="1 2">
    <name type="scientific">Tanacetum coccineum</name>
    <dbReference type="NCBI Taxonomy" id="301880"/>
    <lineage>
        <taxon>Eukaryota</taxon>
        <taxon>Viridiplantae</taxon>
        <taxon>Streptophyta</taxon>
        <taxon>Embryophyta</taxon>
        <taxon>Tracheophyta</taxon>
        <taxon>Spermatophyta</taxon>
        <taxon>Magnoliopsida</taxon>
        <taxon>eudicotyledons</taxon>
        <taxon>Gunneridae</taxon>
        <taxon>Pentapetalae</taxon>
        <taxon>asterids</taxon>
        <taxon>campanulids</taxon>
        <taxon>Asterales</taxon>
        <taxon>Asteraceae</taxon>
        <taxon>Asteroideae</taxon>
        <taxon>Anthemideae</taxon>
        <taxon>Anthemidinae</taxon>
        <taxon>Tanacetum</taxon>
    </lineage>
</organism>
<evidence type="ECO:0000313" key="2">
    <source>
        <dbReference type="Proteomes" id="UP001151760"/>
    </source>
</evidence>
<proteinExistence type="predicted"/>
<dbReference type="SUPFAM" id="SSF53756">
    <property type="entry name" value="UDP-Glycosyltransferase/glycogen phosphorylase"/>
    <property type="match status" value="1"/>
</dbReference>
<comment type="caution">
    <text evidence="1">The sequence shown here is derived from an EMBL/GenBank/DDBJ whole genome shotgun (WGS) entry which is preliminary data.</text>
</comment>
<dbReference type="PANTHER" id="PTHR48044">
    <property type="entry name" value="GLYCOSYLTRANSFERASE"/>
    <property type="match status" value="1"/>
</dbReference>
<evidence type="ECO:0000313" key="1">
    <source>
        <dbReference type="EMBL" id="GJT86285.1"/>
    </source>
</evidence>
<keyword evidence="2" id="KW-1185">Reference proteome</keyword>
<reference evidence="1" key="1">
    <citation type="journal article" date="2022" name="Int. J. Mol. Sci.">
        <title>Draft Genome of Tanacetum Coccineum: Genomic Comparison of Closely Related Tanacetum-Family Plants.</title>
        <authorList>
            <person name="Yamashiro T."/>
            <person name="Shiraishi A."/>
            <person name="Nakayama K."/>
            <person name="Satake H."/>
        </authorList>
    </citation>
    <scope>NUCLEOTIDE SEQUENCE</scope>
</reference>
<sequence length="87" mass="9805">MHSDQPRNATLIIEVLGTGIYAREWACRDEKVTRSMVVEAVRRLMASKGGCQVRKKAEELGIAVRRSTEEGGIMRKELDAFVTQITR</sequence>